<dbReference type="EMBL" id="JBHTIR010003298">
    <property type="protein sequence ID" value="MFD0854985.1"/>
    <property type="molecule type" value="Genomic_DNA"/>
</dbReference>
<gene>
    <name evidence="2" type="ORF">ACFQ07_22280</name>
</gene>
<evidence type="ECO:0000313" key="3">
    <source>
        <dbReference type="Proteomes" id="UP001597083"/>
    </source>
</evidence>
<comment type="caution">
    <text evidence="2">The sequence shown here is derived from an EMBL/GenBank/DDBJ whole genome shotgun (WGS) entry which is preliminary data.</text>
</comment>
<dbReference type="PANTHER" id="PTHR31299">
    <property type="entry name" value="ESTERASE, PUTATIVE (AFU_ORTHOLOGUE AFUA_1G05850)-RELATED"/>
    <property type="match status" value="1"/>
</dbReference>
<keyword evidence="3" id="KW-1185">Reference proteome</keyword>
<name>A0ABW3CM35_9ACTN</name>
<dbReference type="SUPFAM" id="SSF159501">
    <property type="entry name" value="EreA/ChaN-like"/>
    <property type="match status" value="1"/>
</dbReference>
<protein>
    <submittedName>
        <fullName evidence="2">Erythromycin esterase family protein</fullName>
    </submittedName>
</protein>
<dbReference type="PANTHER" id="PTHR31299:SF0">
    <property type="entry name" value="ESTERASE, PUTATIVE (AFU_ORTHOLOGUE AFUA_1G05850)-RELATED"/>
    <property type="match status" value="1"/>
</dbReference>
<dbReference type="Gene3D" id="1.20.1440.30">
    <property type="entry name" value="Biosynthetic Protein domain"/>
    <property type="match status" value="1"/>
</dbReference>
<dbReference type="Pfam" id="PF05139">
    <property type="entry name" value="Erythro_esteras"/>
    <property type="match status" value="1"/>
</dbReference>
<dbReference type="Proteomes" id="UP001597083">
    <property type="component" value="Unassembled WGS sequence"/>
</dbReference>
<dbReference type="InterPro" id="IPR052036">
    <property type="entry name" value="Hydrolase/PRTase-associated"/>
</dbReference>
<proteinExistence type="predicted"/>
<keyword evidence="1" id="KW-0732">Signal</keyword>
<feature type="signal peptide" evidence="1">
    <location>
        <begin position="1"/>
        <end position="31"/>
    </location>
</feature>
<dbReference type="Gene3D" id="3.30.1870.10">
    <property type="entry name" value="EreA-like, domain 2"/>
    <property type="match status" value="1"/>
</dbReference>
<reference evidence="3" key="1">
    <citation type="journal article" date="2019" name="Int. J. Syst. Evol. Microbiol.">
        <title>The Global Catalogue of Microorganisms (GCM) 10K type strain sequencing project: providing services to taxonomists for standard genome sequencing and annotation.</title>
        <authorList>
            <consortium name="The Broad Institute Genomics Platform"/>
            <consortium name="The Broad Institute Genome Sequencing Center for Infectious Disease"/>
            <person name="Wu L."/>
            <person name="Ma J."/>
        </authorList>
    </citation>
    <scope>NUCLEOTIDE SEQUENCE [LARGE SCALE GENOMIC DNA]</scope>
    <source>
        <strain evidence="3">JCM 31696</strain>
    </source>
</reference>
<accession>A0ABW3CM35</accession>
<evidence type="ECO:0000256" key="1">
    <source>
        <dbReference type="SAM" id="SignalP"/>
    </source>
</evidence>
<feature type="chain" id="PRO_5046400512" evidence="1">
    <location>
        <begin position="32"/>
        <end position="277"/>
    </location>
</feature>
<dbReference type="InterPro" id="IPR007815">
    <property type="entry name" value="Emycin_Estase"/>
</dbReference>
<sequence>MQQRIAMRVVAPVAGAVVVFSGAGLTVPSAAAGTTMAAPHTRTDERVVKQWIERNAHRLGSADPSAPLDDLHSLRRSVGDASIVGLGEPAHKLKEVTTLKHRALRYLVERMGFRTIAWEDDWTLGMEVDEYIRTGKGDPEALLKQMDAWDTRECADVLRWLRDFNAGRPESDKVRFFGVEHWYTWTPAYDIVKSYVARAAPALVPELEAHLEPISPVGSRQDHVDWYKDVTPKQPYVDHAQRVYDLVEGLPHRPGDRAYSLAEHAARQIRSFYLTYY</sequence>
<dbReference type="CDD" id="cd14728">
    <property type="entry name" value="Ere-like"/>
    <property type="match status" value="1"/>
</dbReference>
<organism evidence="2 3">
    <name type="scientific">Actinomadura adrarensis</name>
    <dbReference type="NCBI Taxonomy" id="1819600"/>
    <lineage>
        <taxon>Bacteria</taxon>
        <taxon>Bacillati</taxon>
        <taxon>Actinomycetota</taxon>
        <taxon>Actinomycetes</taxon>
        <taxon>Streptosporangiales</taxon>
        <taxon>Thermomonosporaceae</taxon>
        <taxon>Actinomadura</taxon>
    </lineage>
</organism>
<evidence type="ECO:0000313" key="2">
    <source>
        <dbReference type="EMBL" id="MFD0854985.1"/>
    </source>
</evidence>
<feature type="non-terminal residue" evidence="2">
    <location>
        <position position="277"/>
    </location>
</feature>